<accession>A0A3E1K5A2</accession>
<sequence length="231" mass="24171">MKYRSISLLALGLLALAAGPALACKDAVVLVHGNAGSPGDWSETYGELLASGYAAGEIQRPDWGSKTCAACNNHSGSEEEPVVDAIVEALAVSCSGKIDIIGHSMGATLAAKQVVDYGLADDVDAFVGVAGAFRGLWTCGTYPWNVWNSTCGYWGLSVGSPFLDWLDGKPLGNRVYSIKSWSDQVVCTTGVCTVGGVHSSRISGEDASYSFPYGHFGLQAYTAGFQVDLVD</sequence>
<feature type="chain" id="PRO_5017653136" evidence="1">
    <location>
        <begin position="24"/>
        <end position="231"/>
    </location>
</feature>
<reference evidence="2 3" key="1">
    <citation type="submission" date="2018-08" db="EMBL/GenBank/DDBJ databases">
        <title>Wenzhouxiangella salilacus sp. nov., a novel bacterium isolated from a saline lake in Xinjiang Province, China.</title>
        <authorList>
            <person name="Han S."/>
        </authorList>
    </citation>
    <scope>NUCLEOTIDE SEQUENCE [LARGE SCALE GENOMIC DNA]</scope>
    <source>
        <strain evidence="2 3">XDB06</strain>
    </source>
</reference>
<dbReference type="EMBL" id="QUZK01000051">
    <property type="protein sequence ID" value="RFF29213.1"/>
    <property type="molecule type" value="Genomic_DNA"/>
</dbReference>
<keyword evidence="3" id="KW-1185">Reference proteome</keyword>
<protein>
    <submittedName>
        <fullName evidence="2">Alpha/beta fold hydrolase</fullName>
    </submittedName>
</protein>
<dbReference type="SUPFAM" id="SSF53474">
    <property type="entry name" value="alpha/beta-Hydrolases"/>
    <property type="match status" value="1"/>
</dbReference>
<comment type="caution">
    <text evidence="2">The sequence shown here is derived from an EMBL/GenBank/DDBJ whole genome shotgun (WGS) entry which is preliminary data.</text>
</comment>
<keyword evidence="1" id="KW-0732">Signal</keyword>
<feature type="signal peptide" evidence="1">
    <location>
        <begin position="1"/>
        <end position="23"/>
    </location>
</feature>
<dbReference type="Pfam" id="PF01674">
    <property type="entry name" value="Lipase_2"/>
    <property type="match status" value="1"/>
</dbReference>
<keyword evidence="2" id="KW-0378">Hydrolase</keyword>
<gene>
    <name evidence="2" type="ORF">DZC52_13990</name>
</gene>
<dbReference type="InterPro" id="IPR002918">
    <property type="entry name" value="Lipase_EstA/Esterase_EstB"/>
</dbReference>
<dbReference type="Gene3D" id="3.40.50.1820">
    <property type="entry name" value="alpha/beta hydrolase"/>
    <property type="match status" value="1"/>
</dbReference>
<name>A0A3E1K5A2_9GAMM</name>
<dbReference type="OrthoDB" id="6033466at2"/>
<dbReference type="PANTHER" id="PTHR32015:SF1">
    <property type="entry name" value="LIPASE"/>
    <property type="match status" value="1"/>
</dbReference>
<dbReference type="GO" id="GO:0016042">
    <property type="term" value="P:lipid catabolic process"/>
    <property type="evidence" value="ECO:0007669"/>
    <property type="project" value="InterPro"/>
</dbReference>
<proteinExistence type="predicted"/>
<organism evidence="2 3">
    <name type="scientific">Wenzhouxiangella sediminis</name>
    <dbReference type="NCBI Taxonomy" id="1792836"/>
    <lineage>
        <taxon>Bacteria</taxon>
        <taxon>Pseudomonadati</taxon>
        <taxon>Pseudomonadota</taxon>
        <taxon>Gammaproteobacteria</taxon>
        <taxon>Chromatiales</taxon>
        <taxon>Wenzhouxiangellaceae</taxon>
        <taxon>Wenzhouxiangella</taxon>
    </lineage>
</organism>
<evidence type="ECO:0000256" key="1">
    <source>
        <dbReference type="SAM" id="SignalP"/>
    </source>
</evidence>
<dbReference type="RefSeq" id="WP_116651767.1">
    <property type="nucleotide sequence ID" value="NZ_QUZK01000051.1"/>
</dbReference>
<dbReference type="Proteomes" id="UP000260351">
    <property type="component" value="Unassembled WGS sequence"/>
</dbReference>
<dbReference type="GO" id="GO:0016298">
    <property type="term" value="F:lipase activity"/>
    <property type="evidence" value="ECO:0007669"/>
    <property type="project" value="TreeGrafter"/>
</dbReference>
<dbReference type="PANTHER" id="PTHR32015">
    <property type="entry name" value="FASTING INDUCED LIPASE"/>
    <property type="match status" value="1"/>
</dbReference>
<dbReference type="InterPro" id="IPR029058">
    <property type="entry name" value="AB_hydrolase_fold"/>
</dbReference>
<evidence type="ECO:0000313" key="3">
    <source>
        <dbReference type="Proteomes" id="UP000260351"/>
    </source>
</evidence>
<dbReference type="AlphaFoldDB" id="A0A3E1K5A2"/>
<evidence type="ECO:0000313" key="2">
    <source>
        <dbReference type="EMBL" id="RFF29213.1"/>
    </source>
</evidence>